<feature type="transmembrane region" description="Helical" evidence="7">
    <location>
        <begin position="306"/>
        <end position="328"/>
    </location>
</feature>
<feature type="transmembrane region" description="Helical" evidence="7">
    <location>
        <begin position="214"/>
        <end position="237"/>
    </location>
</feature>
<accession>A0ABN7K3H8</accession>
<feature type="transmembrane region" description="Helical" evidence="7">
    <location>
        <begin position="65"/>
        <end position="85"/>
    </location>
</feature>
<dbReference type="SUPFAM" id="SSF161098">
    <property type="entry name" value="MetI-like"/>
    <property type="match status" value="1"/>
</dbReference>
<dbReference type="CDD" id="cd06261">
    <property type="entry name" value="TM_PBP2"/>
    <property type="match status" value="1"/>
</dbReference>
<feature type="transmembrane region" description="Helical" evidence="7">
    <location>
        <begin position="124"/>
        <end position="144"/>
    </location>
</feature>
<feature type="transmembrane region" description="Helical" evidence="7">
    <location>
        <begin position="243"/>
        <end position="262"/>
    </location>
</feature>
<keyword evidence="4 7" id="KW-0812">Transmembrane</keyword>
<comment type="caution">
    <text evidence="9">The sequence shown here is derived from an EMBL/GenBank/DDBJ whole genome shotgun (WGS) entry which is preliminary data.</text>
</comment>
<proteinExistence type="predicted"/>
<keyword evidence="3" id="KW-1003">Cell membrane</keyword>
<keyword evidence="6 7" id="KW-0472">Membrane</keyword>
<keyword evidence="2" id="KW-0813">Transport</keyword>
<evidence type="ECO:0000256" key="6">
    <source>
        <dbReference type="ARBA" id="ARBA00023136"/>
    </source>
</evidence>
<name>A0ABN7K3H8_9HYPH</name>
<evidence type="ECO:0000256" key="4">
    <source>
        <dbReference type="ARBA" id="ARBA00022692"/>
    </source>
</evidence>
<dbReference type="RefSeq" id="WP_142589738.1">
    <property type="nucleotide sequence ID" value="NZ_CABFWE030000015.1"/>
</dbReference>
<evidence type="ECO:0000313" key="9">
    <source>
        <dbReference type="EMBL" id="CAD7054572.1"/>
    </source>
</evidence>
<reference evidence="9 10" key="1">
    <citation type="submission" date="2020-11" db="EMBL/GenBank/DDBJ databases">
        <authorList>
            <person name="Lassalle F."/>
        </authorList>
    </citation>
    <scope>NUCLEOTIDE SEQUENCE [LARGE SCALE GENOMIC DNA]</scope>
    <source>
        <strain evidence="9 10">AB21</strain>
    </source>
</reference>
<dbReference type="InterPro" id="IPR000515">
    <property type="entry name" value="MetI-like"/>
</dbReference>
<feature type="domain" description="ABC transmembrane type-1" evidence="8">
    <location>
        <begin position="196"/>
        <end position="364"/>
    </location>
</feature>
<dbReference type="PANTHER" id="PTHR30151">
    <property type="entry name" value="ALKANE SULFONATE ABC TRANSPORTER-RELATED, MEMBRANE SUBUNIT"/>
    <property type="match status" value="1"/>
</dbReference>
<feature type="transmembrane region" description="Helical" evidence="7">
    <location>
        <begin position="40"/>
        <end position="58"/>
    </location>
</feature>
<feature type="transmembrane region" description="Helical" evidence="7">
    <location>
        <begin position="91"/>
        <end position="112"/>
    </location>
</feature>
<dbReference type="InterPro" id="IPR035906">
    <property type="entry name" value="MetI-like_sf"/>
</dbReference>
<protein>
    <submittedName>
        <fullName evidence="9">ABC transporter permease</fullName>
    </submittedName>
</protein>
<feature type="transmembrane region" description="Helical" evidence="7">
    <location>
        <begin position="180"/>
        <end position="202"/>
    </location>
</feature>
<dbReference type="EMBL" id="CABFWE030000015">
    <property type="protein sequence ID" value="CAD7054572.1"/>
    <property type="molecule type" value="Genomic_DNA"/>
</dbReference>
<evidence type="ECO:0000313" key="10">
    <source>
        <dbReference type="Proteomes" id="UP000601041"/>
    </source>
</evidence>
<dbReference type="Gene3D" id="1.10.3720.10">
    <property type="entry name" value="MetI-like"/>
    <property type="match status" value="1"/>
</dbReference>
<dbReference type="PANTHER" id="PTHR30151:SF41">
    <property type="entry name" value="ABC TRANSPORTER PERMEASE PROTEIN"/>
    <property type="match status" value="1"/>
</dbReference>
<evidence type="ECO:0000256" key="5">
    <source>
        <dbReference type="ARBA" id="ARBA00022989"/>
    </source>
</evidence>
<evidence type="ECO:0000256" key="7">
    <source>
        <dbReference type="SAM" id="Phobius"/>
    </source>
</evidence>
<evidence type="ECO:0000256" key="1">
    <source>
        <dbReference type="ARBA" id="ARBA00004651"/>
    </source>
</evidence>
<sequence length="375" mass="40232">MTLFLRSWQGSIALLLCLLAVARLPFLATGASTPFAAGGTIAILLLIAVGVLASFARISRPARASVLFVTAHLAAWLLIGGISGNEGDARLSYFLLITASWLLGWRCISELAEIRPSSRQTMMALRLLIPAIFGAWVLILWEAITRGAGVPFILLPPPSAIWDRIVSSVPILAADVRQTIFKAVLFGYVVGCAAGFAVAILADRISFLRRGLLPIGNLMSALPIIGVAPIMVMWFGFDWQSKAAVVIVMTFFPMLVNTVAGLGASGSMERDLMRSYASGYWQTLVKLRLPAAMPFIFNALKINSTLALIGAIVAEFFGTPIVGMGFRISTEIGRMNVDMVWAEIAVAAVIGSVFYGVVALAERATTFWHPSNRGG</sequence>
<evidence type="ECO:0000259" key="8">
    <source>
        <dbReference type="Pfam" id="PF00528"/>
    </source>
</evidence>
<feature type="transmembrane region" description="Helical" evidence="7">
    <location>
        <begin position="340"/>
        <end position="361"/>
    </location>
</feature>
<evidence type="ECO:0000256" key="2">
    <source>
        <dbReference type="ARBA" id="ARBA00022448"/>
    </source>
</evidence>
<dbReference type="Pfam" id="PF00528">
    <property type="entry name" value="BPD_transp_1"/>
    <property type="match status" value="1"/>
</dbReference>
<keyword evidence="5 7" id="KW-1133">Transmembrane helix</keyword>
<dbReference type="Proteomes" id="UP000601041">
    <property type="component" value="Unassembled WGS sequence"/>
</dbReference>
<gene>
    <name evidence="9" type="ORF">RHAB21_00566</name>
</gene>
<evidence type="ECO:0000256" key="3">
    <source>
        <dbReference type="ARBA" id="ARBA00022475"/>
    </source>
</evidence>
<keyword evidence="10" id="KW-1185">Reference proteome</keyword>
<comment type="subcellular location">
    <subcellularLocation>
        <location evidence="1">Cell membrane</location>
        <topology evidence="1">Multi-pass membrane protein</topology>
    </subcellularLocation>
</comment>
<organism evidence="9 10">
    <name type="scientific">Pseudorhizobium halotolerans</name>
    <dbReference type="NCBI Taxonomy" id="1233081"/>
    <lineage>
        <taxon>Bacteria</taxon>
        <taxon>Pseudomonadati</taxon>
        <taxon>Pseudomonadota</taxon>
        <taxon>Alphaproteobacteria</taxon>
        <taxon>Hyphomicrobiales</taxon>
        <taxon>Rhizobiaceae</taxon>
        <taxon>Rhizobium/Agrobacterium group</taxon>
        <taxon>Pseudorhizobium</taxon>
    </lineage>
</organism>